<sequence length="96" mass="10676">MLEDLLEFPEASQRLATPGSEVNREWDENIWMAEKLAGIGNQSTVFVSFSGPVDRAPHMLMCRRLGMSVAGAEARRRRSFRGSDENRRAGGGAHRS</sequence>
<dbReference type="EMBL" id="SZYD01000003">
    <property type="protein sequence ID" value="KAD6796343.1"/>
    <property type="molecule type" value="Genomic_DNA"/>
</dbReference>
<dbReference type="Proteomes" id="UP000326396">
    <property type="component" value="Linkage Group LG11"/>
</dbReference>
<name>A0A5N6PR01_9ASTR</name>
<keyword evidence="3" id="KW-1185">Reference proteome</keyword>
<evidence type="ECO:0000313" key="3">
    <source>
        <dbReference type="Proteomes" id="UP000326396"/>
    </source>
</evidence>
<evidence type="ECO:0000256" key="1">
    <source>
        <dbReference type="SAM" id="MobiDB-lite"/>
    </source>
</evidence>
<gene>
    <name evidence="2" type="ORF">E3N88_07239</name>
</gene>
<protein>
    <submittedName>
        <fullName evidence="2">Uncharacterized protein</fullName>
    </submittedName>
</protein>
<evidence type="ECO:0000313" key="2">
    <source>
        <dbReference type="EMBL" id="KAD6796343.1"/>
    </source>
</evidence>
<dbReference type="AlphaFoldDB" id="A0A5N6PR01"/>
<proteinExistence type="predicted"/>
<accession>A0A5N6PR01</accession>
<reference evidence="2 3" key="1">
    <citation type="submission" date="2019-05" db="EMBL/GenBank/DDBJ databases">
        <title>Mikania micrantha, genome provides insights into the molecular mechanism of rapid growth.</title>
        <authorList>
            <person name="Liu B."/>
        </authorList>
    </citation>
    <scope>NUCLEOTIDE SEQUENCE [LARGE SCALE GENOMIC DNA]</scope>
    <source>
        <strain evidence="2">NLD-2019</strain>
        <tissue evidence="2">Leaf</tissue>
    </source>
</reference>
<organism evidence="2 3">
    <name type="scientific">Mikania micrantha</name>
    <name type="common">bitter vine</name>
    <dbReference type="NCBI Taxonomy" id="192012"/>
    <lineage>
        <taxon>Eukaryota</taxon>
        <taxon>Viridiplantae</taxon>
        <taxon>Streptophyta</taxon>
        <taxon>Embryophyta</taxon>
        <taxon>Tracheophyta</taxon>
        <taxon>Spermatophyta</taxon>
        <taxon>Magnoliopsida</taxon>
        <taxon>eudicotyledons</taxon>
        <taxon>Gunneridae</taxon>
        <taxon>Pentapetalae</taxon>
        <taxon>asterids</taxon>
        <taxon>campanulids</taxon>
        <taxon>Asterales</taxon>
        <taxon>Asteraceae</taxon>
        <taxon>Asteroideae</taxon>
        <taxon>Heliantheae alliance</taxon>
        <taxon>Eupatorieae</taxon>
        <taxon>Mikania</taxon>
    </lineage>
</organism>
<comment type="caution">
    <text evidence="2">The sequence shown here is derived from an EMBL/GenBank/DDBJ whole genome shotgun (WGS) entry which is preliminary data.</text>
</comment>
<feature type="region of interest" description="Disordered" evidence="1">
    <location>
        <begin position="72"/>
        <end position="96"/>
    </location>
</feature>